<dbReference type="PANTHER" id="PTHR13030">
    <property type="entry name" value="NUDIX HYDROLASE"/>
    <property type="match status" value="1"/>
</dbReference>
<evidence type="ECO:0000313" key="1">
    <source>
        <dbReference type="Proteomes" id="UP000694888"/>
    </source>
</evidence>
<name>A0ABM1A1G0_APLCA</name>
<dbReference type="PANTHER" id="PTHR13030:SF8">
    <property type="entry name" value="ADP-RIBOSE PYROPHOSPHATASE, MITOCHONDRIAL"/>
    <property type="match status" value="1"/>
</dbReference>
<dbReference type="CDD" id="cd03670">
    <property type="entry name" value="NUDIX_ADPRase_Nudt9"/>
    <property type="match status" value="1"/>
</dbReference>
<dbReference type="Pfam" id="PF25969">
    <property type="entry name" value="NUDT9_N"/>
    <property type="match status" value="1"/>
</dbReference>
<dbReference type="GeneID" id="101849214"/>
<proteinExistence type="predicted"/>
<accession>A0ABM1A1G0</accession>
<dbReference type="SUPFAM" id="SSF55811">
    <property type="entry name" value="Nudix"/>
    <property type="match status" value="1"/>
</dbReference>
<dbReference type="RefSeq" id="XP_012938900.1">
    <property type="nucleotide sequence ID" value="XM_013083446.1"/>
</dbReference>
<organism evidence="1 2">
    <name type="scientific">Aplysia californica</name>
    <name type="common">California sea hare</name>
    <dbReference type="NCBI Taxonomy" id="6500"/>
    <lineage>
        <taxon>Eukaryota</taxon>
        <taxon>Metazoa</taxon>
        <taxon>Spiralia</taxon>
        <taxon>Lophotrochozoa</taxon>
        <taxon>Mollusca</taxon>
        <taxon>Gastropoda</taxon>
        <taxon>Heterobranchia</taxon>
        <taxon>Euthyneura</taxon>
        <taxon>Tectipleura</taxon>
        <taxon>Aplysiida</taxon>
        <taxon>Aplysioidea</taxon>
        <taxon>Aplysiidae</taxon>
        <taxon>Aplysia</taxon>
    </lineage>
</organism>
<dbReference type="InterPro" id="IPR015797">
    <property type="entry name" value="NUDIX_hydrolase-like_dom_sf"/>
</dbReference>
<dbReference type="InterPro" id="IPR039989">
    <property type="entry name" value="NUDT9"/>
</dbReference>
<dbReference type="Gene3D" id="3.90.79.10">
    <property type="entry name" value="Nucleoside Triphosphate Pyrophosphohydrolase"/>
    <property type="match status" value="1"/>
</dbReference>
<evidence type="ECO:0000313" key="2">
    <source>
        <dbReference type="RefSeq" id="XP_012938900.1"/>
    </source>
</evidence>
<protein>
    <submittedName>
        <fullName evidence="2">Transient receptor potential cation channel subfamily M member-like 2</fullName>
    </submittedName>
</protein>
<dbReference type="Proteomes" id="UP000694888">
    <property type="component" value="Unplaced"/>
</dbReference>
<gene>
    <name evidence="2" type="primary">LOC101849214</name>
</gene>
<keyword evidence="1" id="KW-1185">Reference proteome</keyword>
<reference evidence="2" key="1">
    <citation type="submission" date="2025-08" db="UniProtKB">
        <authorList>
            <consortium name="RefSeq"/>
        </authorList>
    </citation>
    <scope>IDENTIFICATION</scope>
</reference>
<sequence length="294" mass="33853">MSPYHMFKDVNRFPVPDDKVPWSVPFPAYNPRSFTWKRILDGPSYSDIDLEPLSEQERKDKNIPFNREDQVCHVNRTSLEDTPYELDRGIPLNPIGRTGLKGRGRLGRWGPNRTWDPVITRWKKNSKYGSRGRPGDDRKELEFLAVLRDDTKKWSFPGGMLTLDIKELDTLKVNFKVEGQKDLDQNAANQVVKERLASKKPHEIYKGYADVPMNTDNAWIETTVVNIHDEDGKLFDGVSILAGPKARFVTWQTLSTDLPLWGPHAYFLRLVEKHVKDNYSVTTDTTPTSELRPT</sequence>